<evidence type="ECO:0000256" key="2">
    <source>
        <dbReference type="ARBA" id="ARBA00022692"/>
    </source>
</evidence>
<dbReference type="RefSeq" id="XP_047769286.1">
    <property type="nucleotide sequence ID" value="XM_047913559.1"/>
</dbReference>
<dbReference type="Pfam" id="PF07690">
    <property type="entry name" value="MFS_1"/>
    <property type="match status" value="1"/>
</dbReference>
<evidence type="ECO:0000313" key="8">
    <source>
        <dbReference type="Proteomes" id="UP000756132"/>
    </source>
</evidence>
<reference evidence="7" key="1">
    <citation type="submission" date="2021-12" db="EMBL/GenBank/DDBJ databases">
        <authorList>
            <person name="Zaccaron A."/>
            <person name="Stergiopoulos I."/>
        </authorList>
    </citation>
    <scope>NUCLEOTIDE SEQUENCE</scope>
    <source>
        <strain evidence="7">Race5_Kim</strain>
    </source>
</reference>
<keyword evidence="4 6" id="KW-0472">Membrane</keyword>
<dbReference type="Gene3D" id="1.20.1250.20">
    <property type="entry name" value="MFS general substrate transporter like domains"/>
    <property type="match status" value="2"/>
</dbReference>
<dbReference type="AlphaFoldDB" id="A0A9Q8PM28"/>
<dbReference type="EMBL" id="CP090175">
    <property type="protein sequence ID" value="UJO24920.1"/>
    <property type="molecule type" value="Genomic_DNA"/>
</dbReference>
<feature type="compositionally biased region" description="Polar residues" evidence="5">
    <location>
        <begin position="23"/>
        <end position="43"/>
    </location>
</feature>
<feature type="compositionally biased region" description="Basic and acidic residues" evidence="5">
    <location>
        <begin position="1"/>
        <end position="20"/>
    </location>
</feature>
<evidence type="ECO:0000256" key="3">
    <source>
        <dbReference type="ARBA" id="ARBA00022989"/>
    </source>
</evidence>
<proteinExistence type="predicted"/>
<feature type="transmembrane region" description="Helical" evidence="6">
    <location>
        <begin position="152"/>
        <end position="180"/>
    </location>
</feature>
<protein>
    <submittedName>
        <fullName evidence="7">Siderophore transporter</fullName>
    </submittedName>
</protein>
<name>A0A9Q8PM28_PASFU</name>
<dbReference type="OrthoDB" id="2241241at2759"/>
<comment type="subcellular location">
    <subcellularLocation>
        <location evidence="1">Membrane</location>
        <topology evidence="1">Multi-pass membrane protein</topology>
    </subcellularLocation>
</comment>
<reference evidence="7" key="2">
    <citation type="journal article" date="2022" name="Microb. Genom.">
        <title>A chromosome-scale genome assembly of the tomato pathogen Cladosporium fulvum reveals a compartmentalized genome architecture and the presence of a dispensable chromosome.</title>
        <authorList>
            <person name="Zaccaron A.Z."/>
            <person name="Chen L.H."/>
            <person name="Samaras A."/>
            <person name="Stergiopoulos I."/>
        </authorList>
    </citation>
    <scope>NUCLEOTIDE SEQUENCE</scope>
    <source>
        <strain evidence="7">Race5_Kim</strain>
    </source>
</reference>
<feature type="region of interest" description="Disordered" evidence="5">
    <location>
        <begin position="1"/>
        <end position="48"/>
    </location>
</feature>
<dbReference type="PANTHER" id="PTHR23501:SF58">
    <property type="entry name" value="LOW AFFINITY HEME TRANSPORTER STR3"/>
    <property type="match status" value="1"/>
</dbReference>
<feature type="transmembrane region" description="Helical" evidence="6">
    <location>
        <begin position="436"/>
        <end position="453"/>
    </location>
</feature>
<evidence type="ECO:0000256" key="6">
    <source>
        <dbReference type="SAM" id="Phobius"/>
    </source>
</evidence>
<dbReference type="PANTHER" id="PTHR23501">
    <property type="entry name" value="MAJOR FACILITATOR SUPERFAMILY"/>
    <property type="match status" value="1"/>
</dbReference>
<feature type="transmembrane region" description="Helical" evidence="6">
    <location>
        <begin position="77"/>
        <end position="95"/>
    </location>
</feature>
<feature type="transmembrane region" description="Helical" evidence="6">
    <location>
        <begin position="498"/>
        <end position="521"/>
    </location>
</feature>
<feature type="transmembrane region" description="Helical" evidence="6">
    <location>
        <begin position="365"/>
        <end position="388"/>
    </location>
</feature>
<keyword evidence="2 6" id="KW-0812">Transmembrane</keyword>
<evidence type="ECO:0000256" key="4">
    <source>
        <dbReference type="ARBA" id="ARBA00023136"/>
    </source>
</evidence>
<dbReference type="GO" id="GO:0005886">
    <property type="term" value="C:plasma membrane"/>
    <property type="evidence" value="ECO:0007669"/>
    <property type="project" value="TreeGrafter"/>
</dbReference>
<feature type="transmembrane region" description="Helical" evidence="6">
    <location>
        <begin position="333"/>
        <end position="353"/>
    </location>
</feature>
<dbReference type="InterPro" id="IPR011701">
    <property type="entry name" value="MFS"/>
</dbReference>
<feature type="transmembrane region" description="Helical" evidence="6">
    <location>
        <begin position="235"/>
        <end position="256"/>
    </location>
</feature>
<gene>
    <name evidence="7" type="ORF">CLAFUR5_14411</name>
</gene>
<keyword evidence="3 6" id="KW-1133">Transmembrane helix</keyword>
<dbReference type="KEGG" id="ffu:CLAFUR5_14411"/>
<dbReference type="Proteomes" id="UP000756132">
    <property type="component" value="Chromosome 13"/>
</dbReference>
<evidence type="ECO:0000313" key="7">
    <source>
        <dbReference type="EMBL" id="UJO24920.1"/>
    </source>
</evidence>
<feature type="transmembrane region" description="Helical" evidence="6">
    <location>
        <begin position="301"/>
        <end position="321"/>
    </location>
</feature>
<dbReference type="GO" id="GO:0022857">
    <property type="term" value="F:transmembrane transporter activity"/>
    <property type="evidence" value="ECO:0007669"/>
    <property type="project" value="InterPro"/>
</dbReference>
<evidence type="ECO:0000256" key="1">
    <source>
        <dbReference type="ARBA" id="ARBA00004141"/>
    </source>
</evidence>
<feature type="transmembrane region" description="Helical" evidence="6">
    <location>
        <begin position="201"/>
        <end position="223"/>
    </location>
</feature>
<organism evidence="7 8">
    <name type="scientific">Passalora fulva</name>
    <name type="common">Tomato leaf mold</name>
    <name type="synonym">Cladosporium fulvum</name>
    <dbReference type="NCBI Taxonomy" id="5499"/>
    <lineage>
        <taxon>Eukaryota</taxon>
        <taxon>Fungi</taxon>
        <taxon>Dikarya</taxon>
        <taxon>Ascomycota</taxon>
        <taxon>Pezizomycotina</taxon>
        <taxon>Dothideomycetes</taxon>
        <taxon>Dothideomycetidae</taxon>
        <taxon>Mycosphaerellales</taxon>
        <taxon>Mycosphaerellaceae</taxon>
        <taxon>Fulvia</taxon>
    </lineage>
</organism>
<feature type="transmembrane region" description="Helical" evidence="6">
    <location>
        <begin position="575"/>
        <end position="594"/>
    </location>
</feature>
<evidence type="ECO:0000256" key="5">
    <source>
        <dbReference type="SAM" id="MobiDB-lite"/>
    </source>
</evidence>
<accession>A0A9Q8PM28</accession>
<dbReference type="InterPro" id="IPR036259">
    <property type="entry name" value="MFS_trans_sf"/>
</dbReference>
<dbReference type="SUPFAM" id="SSF103473">
    <property type="entry name" value="MFS general substrate transporter"/>
    <property type="match status" value="1"/>
</dbReference>
<dbReference type="GeneID" id="71994289"/>
<sequence>MADHKIQGDLGEHGLNDSHRPLTITQDGKQSPTSSITAPNTPDNDIEDGREVINPHGSVTKVEAFNRVLRTSGKGKLLLYTLAVSIGLTMFAYSMDQGTTYLFNAIAASAFRRHSSLGAINTAGQLVRSISKPFLGKLADITSRPTTYVVVLIFYAVGFAVAASGQSIAAYTIGTCFTAFGKSGIDLLGDIIVADMTSLQWRGFFVSLLGLPFIVTVFIDGFISDAFLPDKWRWGLGMFAIMVPVLLIPPIITLYAMQHKAKKLNMVSMGGSKLARTGQVNNINKKSYLQLAWQGIIDIDLLGLLLLGFGFALILLSLNLYTTAKGGFSNPSIIAMLAIDLILLITFLLFEIYIAPKPCCSRRILINKAFISALGIDIFGLLASGIHSLYFPSYILVAKDWNLYNTNLFTNTVTLVLVVLGPIAGLILAKTHRFKFLMLLGAILQLIGYGIQLNSPLATTNTAQLVISQILSGCGSFTVVGARVGSQASVPHEDLASIIAQLSLWSSLASSIGFTIAGVVWGDRMLPWMREECPPEVSSAELRKIYGSIKTLRDYPWMSTIRECGVRAYQRTNGVLFIVAVAPAAVALVFCFLMPDYYLGKQHNLVSNTRPDGEAVEDVHSEEDRGQLRPRSALGRFWNMGA</sequence>
<keyword evidence="8" id="KW-1185">Reference proteome</keyword>
<feature type="transmembrane region" description="Helical" evidence="6">
    <location>
        <begin position="408"/>
        <end position="429"/>
    </location>
</feature>